<dbReference type="EMBL" id="JAMJPJ010000025">
    <property type="protein sequence ID" value="MCL7930959.1"/>
    <property type="molecule type" value="Genomic_DNA"/>
</dbReference>
<sequence>MIDPRDVIAYSRFFMFGPWCRGEPALTMASADVWWSIPSPLDAGSTVADHQTSQGKTRDLPAYACRIYVMTFRASTGLW</sequence>
<proteinExistence type="predicted"/>
<reference evidence="1" key="1">
    <citation type="submission" date="2022-05" db="EMBL/GenBank/DDBJ databases">
        <title>Halomonas geminus sp. nov. and Halomonas llamarensis sp. nov. isolated from high-altitude salars of the Atacama Desert.</title>
        <authorList>
            <person name="Hintersatz C."/>
            <person name="Rojas L.A."/>
            <person name="Wei T.-S."/>
            <person name="Kutschke S."/>
            <person name="Lehmann F."/>
            <person name="Jain R."/>
            <person name="Pollmann K."/>
        </authorList>
    </citation>
    <scope>NUCLEOTIDE SEQUENCE</scope>
    <source>
        <strain evidence="1">ATCHA</strain>
    </source>
</reference>
<organism evidence="1 2">
    <name type="scientific">Halomonas llamarensis</name>
    <dbReference type="NCBI Taxonomy" id="2945104"/>
    <lineage>
        <taxon>Bacteria</taxon>
        <taxon>Pseudomonadati</taxon>
        <taxon>Pseudomonadota</taxon>
        <taxon>Gammaproteobacteria</taxon>
        <taxon>Oceanospirillales</taxon>
        <taxon>Halomonadaceae</taxon>
        <taxon>Halomonas</taxon>
    </lineage>
</organism>
<accession>A0ABT0ST03</accession>
<evidence type="ECO:0000313" key="2">
    <source>
        <dbReference type="Proteomes" id="UP001165308"/>
    </source>
</evidence>
<comment type="caution">
    <text evidence="1">The sequence shown here is derived from an EMBL/GenBank/DDBJ whole genome shotgun (WGS) entry which is preliminary data.</text>
</comment>
<dbReference type="RefSeq" id="WP_250083032.1">
    <property type="nucleotide sequence ID" value="NZ_JAMJPJ010000025.1"/>
</dbReference>
<gene>
    <name evidence="1" type="ORF">M8006_13380</name>
</gene>
<keyword evidence="2" id="KW-1185">Reference proteome</keyword>
<protein>
    <submittedName>
        <fullName evidence="1">Uncharacterized protein</fullName>
    </submittedName>
</protein>
<evidence type="ECO:0000313" key="1">
    <source>
        <dbReference type="EMBL" id="MCL7930959.1"/>
    </source>
</evidence>
<name>A0ABT0ST03_9GAMM</name>
<dbReference type="Proteomes" id="UP001165308">
    <property type="component" value="Unassembled WGS sequence"/>
</dbReference>